<evidence type="ECO:0000313" key="1">
    <source>
        <dbReference type="EMBL" id="CUJ96431.1"/>
    </source>
</evidence>
<protein>
    <submittedName>
        <fullName evidence="1">Uncharacterized protein</fullName>
    </submittedName>
</protein>
<dbReference type="AlphaFoldDB" id="A0A0P1I859"/>
<organism evidence="1 2">
    <name type="scientific">Shimia thalassica</name>
    <dbReference type="NCBI Taxonomy" id="1715693"/>
    <lineage>
        <taxon>Bacteria</taxon>
        <taxon>Pseudomonadati</taxon>
        <taxon>Pseudomonadota</taxon>
        <taxon>Alphaproteobacteria</taxon>
        <taxon>Rhodobacterales</taxon>
        <taxon>Roseobacteraceae</taxon>
    </lineage>
</organism>
<evidence type="ECO:0000313" key="2">
    <source>
        <dbReference type="Proteomes" id="UP000051870"/>
    </source>
</evidence>
<gene>
    <name evidence="1" type="ORF">PH7735_01994</name>
</gene>
<dbReference type="Proteomes" id="UP000051870">
    <property type="component" value="Unassembled WGS sequence"/>
</dbReference>
<dbReference type="EMBL" id="CYTW01000001">
    <property type="protein sequence ID" value="CUJ96431.1"/>
    <property type="molecule type" value="Genomic_DNA"/>
</dbReference>
<sequence>MLKRALVLLMIVLGIAALAWKGFLYRHHLRFVPEEMGVWRIIYVAEEAWGFGPGGNETGIIVYDMPEATYEALQAGGIKWLQNLSSNSWSGWQGRYDEWHSTPVPETETLGRPCTLRHWIE</sequence>
<keyword evidence="2" id="KW-1185">Reference proteome</keyword>
<proteinExistence type="predicted"/>
<name>A0A0P1I859_9RHOB</name>
<reference evidence="2" key="1">
    <citation type="submission" date="2015-09" db="EMBL/GenBank/DDBJ databases">
        <authorList>
            <person name="Rodrigo-Torres Lidia"/>
            <person name="Arahal R.David."/>
        </authorList>
    </citation>
    <scope>NUCLEOTIDE SEQUENCE [LARGE SCALE GENOMIC DNA]</scope>
    <source>
        <strain evidence="2">CECT 7735</strain>
    </source>
</reference>
<accession>A0A0P1I859</accession>